<dbReference type="Ensembl" id="ENSMPUT00000004988.1">
    <property type="protein sequence ID" value="ENSMPUP00000004904.1"/>
    <property type="gene ID" value="ENSMPUG00000004943.1"/>
</dbReference>
<feature type="region of interest" description="Disordered" evidence="1">
    <location>
        <begin position="8"/>
        <end position="69"/>
    </location>
</feature>
<proteinExistence type="predicted"/>
<sequence length="159" mass="17016">WTEFIAAVDGKPSLHEAGSLSPNKPTPLPRGGELGADGDSRVPGLATTQSQRPTNPKGTKRAEPLVLLSDRAWGAASTSHLPAGTPSSRPRNLGLNHWGRRVHPLARCDFLTPLTPPRDWRGATEAPALLPPLQSLGRGSLRVRVQPIVSLRPRNPAFS</sequence>
<dbReference type="HOGENOM" id="CLU_1664752_0_0_1"/>
<feature type="region of interest" description="Disordered" evidence="1">
    <location>
        <begin position="76"/>
        <end position="95"/>
    </location>
</feature>
<evidence type="ECO:0000313" key="2">
    <source>
        <dbReference type="Ensembl" id="ENSMPUP00000004904.1"/>
    </source>
</evidence>
<dbReference type="AlphaFoldDB" id="M3Y0Q3"/>
<feature type="compositionally biased region" description="Polar residues" evidence="1">
    <location>
        <begin position="76"/>
        <end position="90"/>
    </location>
</feature>
<dbReference type="InParanoid" id="M3Y0Q3"/>
<name>M3Y0Q3_MUSPF</name>
<evidence type="ECO:0000256" key="1">
    <source>
        <dbReference type="SAM" id="MobiDB-lite"/>
    </source>
</evidence>
<feature type="compositionally biased region" description="Polar residues" evidence="1">
    <location>
        <begin position="46"/>
        <end position="57"/>
    </location>
</feature>
<accession>M3Y0Q3</accession>
<protein>
    <submittedName>
        <fullName evidence="2">Uncharacterized protein</fullName>
    </submittedName>
</protein>
<reference evidence="2" key="1">
    <citation type="submission" date="2024-06" db="UniProtKB">
        <authorList>
            <consortium name="Ensembl"/>
        </authorList>
    </citation>
    <scope>IDENTIFICATION</scope>
</reference>
<dbReference type="EMBL" id="AEYP01051993">
    <property type="status" value="NOT_ANNOTATED_CDS"/>
    <property type="molecule type" value="Genomic_DNA"/>
</dbReference>
<organism evidence="2">
    <name type="scientific">Mustela putorius furo</name>
    <name type="common">European domestic ferret</name>
    <name type="synonym">Mustela furo</name>
    <dbReference type="NCBI Taxonomy" id="9669"/>
    <lineage>
        <taxon>Eukaryota</taxon>
        <taxon>Metazoa</taxon>
        <taxon>Chordata</taxon>
        <taxon>Craniata</taxon>
        <taxon>Vertebrata</taxon>
        <taxon>Euteleostomi</taxon>
        <taxon>Mammalia</taxon>
        <taxon>Eutheria</taxon>
        <taxon>Laurasiatheria</taxon>
        <taxon>Carnivora</taxon>
        <taxon>Caniformia</taxon>
        <taxon>Musteloidea</taxon>
        <taxon>Mustelidae</taxon>
        <taxon>Mustelinae</taxon>
        <taxon>Mustela</taxon>
    </lineage>
</organism>